<proteinExistence type="predicted"/>
<name>A0A1M2W329_TRAPU</name>
<dbReference type="AlphaFoldDB" id="A0A1M2W329"/>
<dbReference type="STRING" id="154538.A0A1M2W329"/>
<evidence type="ECO:0000313" key="2">
    <source>
        <dbReference type="EMBL" id="OJT14206.1"/>
    </source>
</evidence>
<accession>A0A1M2W329</accession>
<keyword evidence="1" id="KW-0472">Membrane</keyword>
<dbReference type="EMBL" id="MNAD01000321">
    <property type="protein sequence ID" value="OJT14206.1"/>
    <property type="molecule type" value="Genomic_DNA"/>
</dbReference>
<keyword evidence="1" id="KW-0812">Transmembrane</keyword>
<sequence>MSDPKSGFDLDISGVAGFFGGDVSVSAMATVHVYEGRKWLGWYNQPGSYEIAKRYGQLSRSRFWDALYPGANVDPAVLFEFDGKQGPKFTASQSGTVLPKTTHVARLFAEECKDVPITSLPSLVEMRRTTPGSVTIANLTHTPHREETPRQQRDTASALACIPILISLGACVGCVMIRDWYAFACILLGIVSSGLSCFVIGMGTLKFKHPDPAPGAPAGDGVLESGSTELVILKGPEGAVNAITRGQFTLDYDSKPAYHNIGLCSMLLTLQFVVQLLLIPQSEVHGQLFFLATLFFSWVYNSYLSSLDRENIQRAILRDQVLQYTPGQLEKYELGTRTSMVTFALLLLAPAKKPSLKRVLDDLLPNDTEVWGWWKSEVLRCIDAEFHEGTDFQFTFGLPAATGPAESTLLDTLYKDARAAAVMYNAYRKGRIIASPLPSRSNTLRPGSRASTISRKSTGYGYYEQQGPLSGATYGMIDGMSSMDNLPYGQ</sequence>
<feature type="transmembrane region" description="Helical" evidence="1">
    <location>
        <begin position="155"/>
        <end position="175"/>
    </location>
</feature>
<comment type="caution">
    <text evidence="2">The sequence shown here is derived from an EMBL/GenBank/DDBJ whole genome shotgun (WGS) entry which is preliminary data.</text>
</comment>
<evidence type="ECO:0000256" key="1">
    <source>
        <dbReference type="SAM" id="Phobius"/>
    </source>
</evidence>
<protein>
    <submittedName>
        <fullName evidence="2">Uncharacterized protein</fullName>
    </submittedName>
</protein>
<dbReference type="OrthoDB" id="2366471at2759"/>
<evidence type="ECO:0000313" key="3">
    <source>
        <dbReference type="Proteomes" id="UP000184267"/>
    </source>
</evidence>
<keyword evidence="1" id="KW-1133">Transmembrane helix</keyword>
<dbReference type="OMA" id="WYAFACI"/>
<feature type="transmembrane region" description="Helical" evidence="1">
    <location>
        <begin position="181"/>
        <end position="201"/>
    </location>
</feature>
<gene>
    <name evidence="2" type="ORF">TRAPUB_9317</name>
</gene>
<reference evidence="2 3" key="1">
    <citation type="submission" date="2016-10" db="EMBL/GenBank/DDBJ databases">
        <title>Genome sequence of the basidiomycete white-rot fungus Trametes pubescens.</title>
        <authorList>
            <person name="Makela M.R."/>
            <person name="Granchi Z."/>
            <person name="Peng M."/>
            <person name="De Vries R.P."/>
            <person name="Grigoriev I."/>
            <person name="Riley R."/>
            <person name="Hilden K."/>
        </authorList>
    </citation>
    <scope>NUCLEOTIDE SEQUENCE [LARGE SCALE GENOMIC DNA]</scope>
    <source>
        <strain evidence="2 3">FBCC735</strain>
    </source>
</reference>
<keyword evidence="3" id="KW-1185">Reference proteome</keyword>
<feature type="transmembrane region" description="Helical" evidence="1">
    <location>
        <begin position="257"/>
        <end position="278"/>
    </location>
</feature>
<organism evidence="2 3">
    <name type="scientific">Trametes pubescens</name>
    <name type="common">White-rot fungus</name>
    <dbReference type="NCBI Taxonomy" id="154538"/>
    <lineage>
        <taxon>Eukaryota</taxon>
        <taxon>Fungi</taxon>
        <taxon>Dikarya</taxon>
        <taxon>Basidiomycota</taxon>
        <taxon>Agaricomycotina</taxon>
        <taxon>Agaricomycetes</taxon>
        <taxon>Polyporales</taxon>
        <taxon>Polyporaceae</taxon>
        <taxon>Trametes</taxon>
    </lineage>
</organism>
<dbReference type="Proteomes" id="UP000184267">
    <property type="component" value="Unassembled WGS sequence"/>
</dbReference>
<feature type="transmembrane region" description="Helical" evidence="1">
    <location>
        <begin position="12"/>
        <end position="34"/>
    </location>
</feature>
<feature type="transmembrane region" description="Helical" evidence="1">
    <location>
        <begin position="284"/>
        <end position="304"/>
    </location>
</feature>